<evidence type="ECO:0000256" key="1">
    <source>
        <dbReference type="ARBA" id="ARBA00038128"/>
    </source>
</evidence>
<dbReference type="AlphaFoldDB" id="A0A508X203"/>
<dbReference type="FunFam" id="3.40.50.1820:FF:000205">
    <property type="entry name" value="Non-haem bromoperoxidase BPO-A2"/>
    <property type="match status" value="1"/>
</dbReference>
<gene>
    <name evidence="3" type="primary">cpo</name>
    <name evidence="3" type="ORF">EMEDMD4_500152</name>
</gene>
<dbReference type="EMBL" id="CABFNB010000118">
    <property type="protein sequence ID" value="VTZ63596.1"/>
    <property type="molecule type" value="Genomic_DNA"/>
</dbReference>
<keyword evidence="3" id="KW-0560">Oxidoreductase</keyword>
<dbReference type="InterPro" id="IPR000073">
    <property type="entry name" value="AB_hydrolase_1"/>
</dbReference>
<dbReference type="PRINTS" id="PR00111">
    <property type="entry name" value="ABHYDROLASE"/>
</dbReference>
<protein>
    <submittedName>
        <fullName evidence="3">Non-heme chloroperoxidase</fullName>
        <ecNumber evidence="3">1.11.1.10</ecNumber>
    </submittedName>
</protein>
<comment type="similarity">
    <text evidence="1">Belongs to the AB hydrolase superfamily. Bacterial non-heme haloperoxidase / perhydrolase family.</text>
</comment>
<sequence>MAKITMKDGTRIFYKDWGPRNAQPIVFSHGWPLTADVWDPQMVSFASKGYRVVAHDRRSHGRSDQVWDNNTMDQYADDLAELIEALDLRDVILVGHSTGGGEVTRFIGRHGTGRVAKVALIGAVPPLMLKTEANPGGLPIDVFDDIRKGTYDNRSQFFRDLATPFYGYNREGAVISEGIRESFWLQGMMGGLKGQLDSIRAFSESDFNADLAKFDKPTLVLHGDDDQIVPIGASAHSTVKIVRHAVLKVYEGADHGLTQTYQDRFNADLLKFIET</sequence>
<dbReference type="InterPro" id="IPR029058">
    <property type="entry name" value="AB_hydrolase_fold"/>
</dbReference>
<dbReference type="Pfam" id="PF00561">
    <property type="entry name" value="Abhydrolase_1"/>
    <property type="match status" value="1"/>
</dbReference>
<dbReference type="InterPro" id="IPR050471">
    <property type="entry name" value="AB_hydrolase"/>
</dbReference>
<dbReference type="RefSeq" id="WP_101793600.1">
    <property type="nucleotide sequence ID" value="NZ_CABFNB010000118.1"/>
</dbReference>
<name>A0A508X203_9HYPH</name>
<feature type="domain" description="AB hydrolase-1" evidence="2">
    <location>
        <begin position="24"/>
        <end position="255"/>
    </location>
</feature>
<dbReference type="Gene3D" id="3.40.50.1820">
    <property type="entry name" value="alpha/beta hydrolase"/>
    <property type="match status" value="1"/>
</dbReference>
<dbReference type="PANTHER" id="PTHR43433">
    <property type="entry name" value="HYDROLASE, ALPHA/BETA FOLD FAMILY PROTEIN"/>
    <property type="match status" value="1"/>
</dbReference>
<proteinExistence type="inferred from homology"/>
<dbReference type="SUPFAM" id="SSF53474">
    <property type="entry name" value="alpha/beta-Hydrolases"/>
    <property type="match status" value="1"/>
</dbReference>
<dbReference type="PANTHER" id="PTHR43433:SF3">
    <property type="entry name" value="NON-HEME CHLOROPEROXIDASE"/>
    <property type="match status" value="1"/>
</dbReference>
<reference evidence="3" key="1">
    <citation type="submission" date="2019-06" db="EMBL/GenBank/DDBJ databases">
        <authorList>
            <person name="Le Quere A."/>
            <person name="Colella S."/>
        </authorList>
    </citation>
    <scope>NUCLEOTIDE SEQUENCE</scope>
    <source>
        <strain evidence="3">EmedicaeMD41</strain>
    </source>
</reference>
<accession>A0A508X203</accession>
<organism evidence="3">
    <name type="scientific">Sinorhizobium medicae</name>
    <dbReference type="NCBI Taxonomy" id="110321"/>
    <lineage>
        <taxon>Bacteria</taxon>
        <taxon>Pseudomonadati</taxon>
        <taxon>Pseudomonadota</taxon>
        <taxon>Alphaproteobacteria</taxon>
        <taxon>Hyphomicrobiales</taxon>
        <taxon>Rhizobiaceae</taxon>
        <taxon>Sinorhizobium/Ensifer group</taxon>
        <taxon>Sinorhizobium</taxon>
    </lineage>
</organism>
<evidence type="ECO:0000259" key="2">
    <source>
        <dbReference type="Pfam" id="PF00561"/>
    </source>
</evidence>
<keyword evidence="3" id="KW-0575">Peroxidase</keyword>
<dbReference type="Proteomes" id="UP000507954">
    <property type="component" value="Unassembled WGS sequence"/>
</dbReference>
<evidence type="ECO:0000313" key="3">
    <source>
        <dbReference type="EMBL" id="VTZ63596.1"/>
    </source>
</evidence>
<dbReference type="EC" id="1.11.1.10" evidence="3"/>
<dbReference type="GO" id="GO:0016691">
    <property type="term" value="F:chloride peroxidase activity"/>
    <property type="evidence" value="ECO:0007669"/>
    <property type="project" value="UniProtKB-EC"/>
</dbReference>